<evidence type="ECO:0000256" key="1">
    <source>
        <dbReference type="ARBA" id="ARBA00022485"/>
    </source>
</evidence>
<dbReference type="SUPFAM" id="SSF54862">
    <property type="entry name" value="4Fe-4S ferredoxins"/>
    <property type="match status" value="1"/>
</dbReference>
<evidence type="ECO:0000259" key="6">
    <source>
        <dbReference type="PROSITE" id="PS51656"/>
    </source>
</evidence>
<dbReference type="EMBL" id="CP002736">
    <property type="protein sequence ID" value="AEF94528.1"/>
    <property type="molecule type" value="Genomic_DNA"/>
</dbReference>
<keyword evidence="8" id="KW-1185">Reference proteome</keyword>
<reference evidence="7 8" key="1">
    <citation type="submission" date="2011-05" db="EMBL/GenBank/DDBJ databases">
        <title>Complete sequence of Desulfotomaculum carboxydivorans CO-1-SRB.</title>
        <authorList>
            <consortium name="US DOE Joint Genome Institute"/>
            <person name="Lucas S."/>
            <person name="Han J."/>
            <person name="Lapidus A."/>
            <person name="Cheng J.-F."/>
            <person name="Goodwin L."/>
            <person name="Pitluck S."/>
            <person name="Peters L."/>
            <person name="Mikhailova N."/>
            <person name="Lu M."/>
            <person name="Han C."/>
            <person name="Tapia R."/>
            <person name="Land M."/>
            <person name="Hauser L."/>
            <person name="Kyrpides N."/>
            <person name="Ivanova N."/>
            <person name="Pagani I."/>
            <person name="Stams A."/>
            <person name="Plugge C."/>
            <person name="Muyzer G."/>
            <person name="Kuever J."/>
            <person name="Parshina S."/>
            <person name="Ivanova A."/>
            <person name="Nazina T."/>
            <person name="Woyke T."/>
        </authorList>
    </citation>
    <scope>NUCLEOTIDE SEQUENCE [LARGE SCALE GENOMIC DNA]</scope>
    <source>
        <strain evidence="8">DSM 14880 / VKM B-2319 / CO-1-SRB</strain>
    </source>
</reference>
<dbReference type="GO" id="GO:0046872">
    <property type="term" value="F:metal ion binding"/>
    <property type="evidence" value="ECO:0007669"/>
    <property type="project" value="UniProtKB-KW"/>
</dbReference>
<evidence type="ECO:0000256" key="3">
    <source>
        <dbReference type="ARBA" id="ARBA00023004"/>
    </source>
</evidence>
<dbReference type="Proteomes" id="UP000009226">
    <property type="component" value="Chromosome"/>
</dbReference>
<dbReference type="PANTHER" id="PTHR11615">
    <property type="entry name" value="NITRATE, FORMATE, IRON DEHYDROGENASE"/>
    <property type="match status" value="1"/>
</dbReference>
<sequence length="571" mass="63300">MALISTNQDCRKCYACVRACPVKTISISDGIPEIIEEGCLGCGQCVLACSIGAKIVHDDTPKVQRWILEGQKVAAIVAPSYPASFDWTAGQLISSLRYLGFSTVQEVAYGASICAKEYGKLFQEQQDKTIISTACPAVVQLVEKHMPSLTKYLAPIDSPMLIQAKLVKLAYPDHKIVFIGPCLAKKYEAVDINTRGYVDAVITFKQLNCWFNQREIPWEELPEGQWDNPRPELARTFPISGGLLKTSGVIEDVATMDIVVVETPRRCIEVLRAIESGEFTPRFVDMLVCEGCVMGPGMISDKPYMVRATKVANTVKAENNTGGDKITGVLPKLDVKRKFTARPVLKKTFSDEEVWRMLKETGKQTPKDLINCSACGYDTCWEKAVACLQGVAEKEMCLPYLLRQIPSLTKSLMDMSNKLMLSMESINFSTLTLKGTTSRINCKNQHLEELIKETNIIAKNTMELADTVLTMVSQYQLSVSGQESAKLSLTNGELEEIRRIADQSREQAEKTTAAFEEIANILNNLREDSVVILEQEKAIKVVTNSLEQIVGTYEQLLNIGAAMANIGRNYT</sequence>
<keyword evidence="3" id="KW-0408">Iron</keyword>
<dbReference type="RefSeq" id="WP_013810321.1">
    <property type="nucleotide sequence ID" value="NC_015565.1"/>
</dbReference>
<dbReference type="AlphaFoldDB" id="F6B7H4"/>
<evidence type="ECO:0000256" key="2">
    <source>
        <dbReference type="ARBA" id="ARBA00022723"/>
    </source>
</evidence>
<dbReference type="Gene3D" id="1.10.15.40">
    <property type="entry name" value="Electron transport complex subunit B, putative Fe-S cluster"/>
    <property type="match status" value="1"/>
</dbReference>
<dbReference type="InterPro" id="IPR004108">
    <property type="entry name" value="Fe_hydrogenase_lsu_C"/>
</dbReference>
<keyword evidence="4" id="KW-0411">Iron-sulfur</keyword>
<dbReference type="InterPro" id="IPR007202">
    <property type="entry name" value="4Fe-4S_dom"/>
</dbReference>
<evidence type="ECO:0000259" key="5">
    <source>
        <dbReference type="PROSITE" id="PS51379"/>
    </source>
</evidence>
<dbReference type="Pfam" id="PF02906">
    <property type="entry name" value="Fe_hyd_lg_C"/>
    <property type="match status" value="1"/>
</dbReference>
<keyword evidence="2" id="KW-0479">Metal-binding</keyword>
<dbReference type="Gene3D" id="3.40.950.10">
    <property type="entry name" value="Fe-only Hydrogenase (Larger Subunit), Chain L, domain 3"/>
    <property type="match status" value="1"/>
</dbReference>
<feature type="domain" description="4Fe-4S ferredoxin-type" evidence="5">
    <location>
        <begin position="30"/>
        <end position="59"/>
    </location>
</feature>
<dbReference type="PROSITE" id="PS51656">
    <property type="entry name" value="4FE4S"/>
    <property type="match status" value="1"/>
</dbReference>
<evidence type="ECO:0000256" key="4">
    <source>
        <dbReference type="ARBA" id="ARBA00023014"/>
    </source>
</evidence>
<dbReference type="SUPFAM" id="SSF53920">
    <property type="entry name" value="Fe-only hydrogenase"/>
    <property type="match status" value="1"/>
</dbReference>
<name>F6B7H4_DESCC</name>
<evidence type="ECO:0000313" key="7">
    <source>
        <dbReference type="EMBL" id="AEF94528.1"/>
    </source>
</evidence>
<organism evidence="7 8">
    <name type="scientific">Desulfotomaculum nigrificans (strain DSM 14880 / VKM B-2319 / CO-1-SRB)</name>
    <name type="common">Desulfotomaculum carboxydivorans</name>
    <dbReference type="NCBI Taxonomy" id="868595"/>
    <lineage>
        <taxon>Bacteria</taxon>
        <taxon>Bacillati</taxon>
        <taxon>Bacillota</taxon>
        <taxon>Clostridia</taxon>
        <taxon>Eubacteriales</taxon>
        <taxon>Desulfotomaculaceae</taxon>
        <taxon>Desulfotomaculum</taxon>
    </lineage>
</organism>
<gene>
    <name evidence="7" type="ordered locus">Desca_1680</name>
</gene>
<dbReference type="eggNOG" id="COG4624">
    <property type="taxonomic scope" value="Bacteria"/>
</dbReference>
<evidence type="ECO:0000313" key="8">
    <source>
        <dbReference type="Proteomes" id="UP000009226"/>
    </source>
</evidence>
<dbReference type="STRING" id="868595.Desca_1680"/>
<keyword evidence="1" id="KW-0004">4Fe-4S</keyword>
<dbReference type="InterPro" id="IPR009016">
    <property type="entry name" value="Fe_hydrogenase"/>
</dbReference>
<dbReference type="InterPro" id="IPR017896">
    <property type="entry name" value="4Fe4S_Fe-S-bd"/>
</dbReference>
<dbReference type="eggNOG" id="COG1145">
    <property type="taxonomic scope" value="Bacteria"/>
</dbReference>
<protein>
    <submittedName>
        <fullName evidence="7">4Fe-4S ferredoxin iron-sulfur binding domain-containing protein</fullName>
    </submittedName>
</protein>
<dbReference type="InterPro" id="IPR050340">
    <property type="entry name" value="Cytosolic_Fe-S_CAF"/>
</dbReference>
<dbReference type="KEGG" id="dca:Desca_1680"/>
<accession>F6B7H4</accession>
<dbReference type="GO" id="GO:0051539">
    <property type="term" value="F:4 iron, 4 sulfur cluster binding"/>
    <property type="evidence" value="ECO:0007669"/>
    <property type="project" value="UniProtKB-KW"/>
</dbReference>
<proteinExistence type="predicted"/>
<dbReference type="Gene3D" id="3.30.70.20">
    <property type="match status" value="1"/>
</dbReference>
<dbReference type="PROSITE" id="PS51379">
    <property type="entry name" value="4FE4S_FER_2"/>
    <property type="match status" value="2"/>
</dbReference>
<feature type="domain" description="4Fe-4S" evidence="6">
    <location>
        <begin position="353"/>
        <end position="414"/>
    </location>
</feature>
<feature type="domain" description="4Fe-4S ferredoxin-type" evidence="5">
    <location>
        <begin position="1"/>
        <end position="29"/>
    </location>
</feature>
<dbReference type="HOGENOM" id="CLU_027268_0_0_9"/>
<dbReference type="Pfam" id="PF13237">
    <property type="entry name" value="Fer4_10"/>
    <property type="match status" value="1"/>
</dbReference>